<feature type="domain" description="B box-type" evidence="8">
    <location>
        <begin position="89"/>
        <end position="130"/>
    </location>
</feature>
<organism evidence="10 11">
    <name type="scientific">Pleurodeles waltl</name>
    <name type="common">Iberian ribbed newt</name>
    <dbReference type="NCBI Taxonomy" id="8319"/>
    <lineage>
        <taxon>Eukaryota</taxon>
        <taxon>Metazoa</taxon>
        <taxon>Chordata</taxon>
        <taxon>Craniata</taxon>
        <taxon>Vertebrata</taxon>
        <taxon>Euteleostomi</taxon>
        <taxon>Amphibia</taxon>
        <taxon>Batrachia</taxon>
        <taxon>Caudata</taxon>
        <taxon>Salamandroidea</taxon>
        <taxon>Salamandridae</taxon>
        <taxon>Pleurodelinae</taxon>
        <taxon>Pleurodeles</taxon>
    </lineage>
</organism>
<name>A0AAV7S2E3_PLEWA</name>
<dbReference type="SUPFAM" id="SSF57850">
    <property type="entry name" value="RING/U-box"/>
    <property type="match status" value="1"/>
</dbReference>
<dbReference type="AlphaFoldDB" id="A0AAV7S2E3"/>
<evidence type="ECO:0000256" key="1">
    <source>
        <dbReference type="ARBA" id="ARBA00022723"/>
    </source>
</evidence>
<dbReference type="EMBL" id="JANPWB010000009">
    <property type="protein sequence ID" value="KAJ1158192.1"/>
    <property type="molecule type" value="Genomic_DNA"/>
</dbReference>
<feature type="domain" description="B30.2/SPRY" evidence="9">
    <location>
        <begin position="278"/>
        <end position="474"/>
    </location>
</feature>
<dbReference type="InterPro" id="IPR003879">
    <property type="entry name" value="Butyrophylin_SPRY"/>
</dbReference>
<reference evidence="10" key="1">
    <citation type="journal article" date="2022" name="bioRxiv">
        <title>Sequencing and chromosome-scale assembly of the giantPleurodeles waltlgenome.</title>
        <authorList>
            <person name="Brown T."/>
            <person name="Elewa A."/>
            <person name="Iarovenko S."/>
            <person name="Subramanian E."/>
            <person name="Araus A.J."/>
            <person name="Petzold A."/>
            <person name="Susuki M."/>
            <person name="Suzuki K.-i.T."/>
            <person name="Hayashi T."/>
            <person name="Toyoda A."/>
            <person name="Oliveira C."/>
            <person name="Osipova E."/>
            <person name="Leigh N.D."/>
            <person name="Simon A."/>
            <person name="Yun M.H."/>
        </authorList>
    </citation>
    <scope>NUCLEOTIDE SEQUENCE</scope>
    <source>
        <strain evidence="10">20211129_DDA</strain>
        <tissue evidence="10">Liver</tissue>
    </source>
</reference>
<dbReference type="Proteomes" id="UP001066276">
    <property type="component" value="Chromosome 5"/>
</dbReference>
<dbReference type="InterPro" id="IPR013320">
    <property type="entry name" value="ConA-like_dom_sf"/>
</dbReference>
<evidence type="ECO:0000313" key="10">
    <source>
        <dbReference type="EMBL" id="KAJ1158192.1"/>
    </source>
</evidence>
<keyword evidence="1" id="KW-0479">Metal-binding</keyword>
<dbReference type="PRINTS" id="PR01407">
    <property type="entry name" value="BUTYPHLNCDUF"/>
</dbReference>
<dbReference type="InterPro" id="IPR001870">
    <property type="entry name" value="B30.2/SPRY"/>
</dbReference>
<dbReference type="Pfam" id="PF13923">
    <property type="entry name" value="zf-C3HC4_2"/>
    <property type="match status" value="1"/>
</dbReference>
<dbReference type="CDD" id="cd16599">
    <property type="entry name" value="RING-HC_TRIM35_C-IV"/>
    <property type="match status" value="1"/>
</dbReference>
<dbReference type="Gene3D" id="3.30.40.10">
    <property type="entry name" value="Zinc/RING finger domain, C3HC4 (zinc finger)"/>
    <property type="match status" value="1"/>
</dbReference>
<dbReference type="InterPro" id="IPR006574">
    <property type="entry name" value="PRY"/>
</dbReference>
<evidence type="ECO:0000256" key="4">
    <source>
        <dbReference type="ARBA" id="ARBA00023054"/>
    </source>
</evidence>
<evidence type="ECO:0000256" key="6">
    <source>
        <dbReference type="SAM" id="Coils"/>
    </source>
</evidence>
<dbReference type="SMART" id="SM00184">
    <property type="entry name" value="RING"/>
    <property type="match status" value="1"/>
</dbReference>
<keyword evidence="3" id="KW-0862">Zinc</keyword>
<keyword evidence="4 6" id="KW-0175">Coiled coil</keyword>
<dbReference type="SUPFAM" id="SSF49899">
    <property type="entry name" value="Concanavalin A-like lectins/glucanases"/>
    <property type="match status" value="1"/>
</dbReference>
<dbReference type="PANTHER" id="PTHR24103">
    <property type="entry name" value="E3 UBIQUITIN-PROTEIN LIGASE TRIM"/>
    <property type="match status" value="1"/>
</dbReference>
<evidence type="ECO:0000256" key="5">
    <source>
        <dbReference type="PROSITE-ProRule" id="PRU00024"/>
    </source>
</evidence>
<dbReference type="PROSITE" id="PS50119">
    <property type="entry name" value="ZF_BBOX"/>
    <property type="match status" value="1"/>
</dbReference>
<dbReference type="Pfam" id="PF00622">
    <property type="entry name" value="SPRY"/>
    <property type="match status" value="1"/>
</dbReference>
<dbReference type="InterPro" id="IPR000315">
    <property type="entry name" value="Znf_B-box"/>
</dbReference>
<dbReference type="Pfam" id="PF13765">
    <property type="entry name" value="PRY"/>
    <property type="match status" value="1"/>
</dbReference>
<dbReference type="InterPro" id="IPR003877">
    <property type="entry name" value="SPRY_dom"/>
</dbReference>
<dbReference type="InterPro" id="IPR013083">
    <property type="entry name" value="Znf_RING/FYVE/PHD"/>
</dbReference>
<evidence type="ECO:0008006" key="12">
    <source>
        <dbReference type="Google" id="ProtNLM"/>
    </source>
</evidence>
<evidence type="ECO:0000259" key="7">
    <source>
        <dbReference type="PROSITE" id="PS50089"/>
    </source>
</evidence>
<dbReference type="GO" id="GO:0008270">
    <property type="term" value="F:zinc ion binding"/>
    <property type="evidence" value="ECO:0007669"/>
    <property type="project" value="UniProtKB-KW"/>
</dbReference>
<comment type="caution">
    <text evidence="10">The sequence shown here is derived from an EMBL/GenBank/DDBJ whole genome shotgun (WGS) entry which is preliminary data.</text>
</comment>
<evidence type="ECO:0000313" key="11">
    <source>
        <dbReference type="Proteomes" id="UP001066276"/>
    </source>
</evidence>
<proteinExistence type="predicted"/>
<protein>
    <recommendedName>
        <fullName evidence="12">Tripartite motif-containing protein 35</fullName>
    </recommendedName>
</protein>
<keyword evidence="2 5" id="KW-0863">Zinc-finger</keyword>
<accession>A0AAV7S2E3</accession>
<dbReference type="SUPFAM" id="SSF57845">
    <property type="entry name" value="B-box zinc-binding domain"/>
    <property type="match status" value="1"/>
</dbReference>
<dbReference type="PROSITE" id="PS00518">
    <property type="entry name" value="ZF_RING_1"/>
    <property type="match status" value="1"/>
</dbReference>
<dbReference type="InterPro" id="IPR050143">
    <property type="entry name" value="TRIM/RBCC"/>
</dbReference>
<dbReference type="SMART" id="SM00449">
    <property type="entry name" value="SPRY"/>
    <property type="match status" value="1"/>
</dbReference>
<dbReference type="Gene3D" id="2.60.120.920">
    <property type="match status" value="1"/>
</dbReference>
<dbReference type="SMART" id="SM00336">
    <property type="entry name" value="BBOX"/>
    <property type="match status" value="1"/>
</dbReference>
<keyword evidence="11" id="KW-1185">Reference proteome</keyword>
<feature type="coiled-coil region" evidence="6">
    <location>
        <begin position="192"/>
        <end position="237"/>
    </location>
</feature>
<dbReference type="PROSITE" id="PS50188">
    <property type="entry name" value="B302_SPRY"/>
    <property type="match status" value="1"/>
</dbReference>
<evidence type="ECO:0000259" key="9">
    <source>
        <dbReference type="PROSITE" id="PS50188"/>
    </source>
</evidence>
<dbReference type="Gene3D" id="3.30.160.60">
    <property type="entry name" value="Classic Zinc Finger"/>
    <property type="match status" value="1"/>
</dbReference>
<gene>
    <name evidence="10" type="ORF">NDU88_010886</name>
</gene>
<evidence type="ECO:0000259" key="8">
    <source>
        <dbReference type="PROSITE" id="PS50119"/>
    </source>
</evidence>
<evidence type="ECO:0000256" key="2">
    <source>
        <dbReference type="ARBA" id="ARBA00022771"/>
    </source>
</evidence>
<dbReference type="InterPro" id="IPR017907">
    <property type="entry name" value="Znf_RING_CS"/>
</dbReference>
<evidence type="ECO:0000256" key="3">
    <source>
        <dbReference type="ARBA" id="ARBA00022833"/>
    </source>
</evidence>
<feature type="domain" description="RING-type" evidence="7">
    <location>
        <begin position="17"/>
        <end position="57"/>
    </location>
</feature>
<dbReference type="SMART" id="SM00589">
    <property type="entry name" value="PRY"/>
    <property type="match status" value="1"/>
</dbReference>
<dbReference type="InterPro" id="IPR001841">
    <property type="entry name" value="Znf_RING"/>
</dbReference>
<sequence>MASDANTSTSFKEELMCPVCYDSFKDAVTLPCGHNFCRDCVSRSWGYRADQACPICQEVSSLEALRTNHTLNNLVQMLRQEERQRARRGKEALCALHQEETKLFCLDDKEVICAQCQASKQHENHKVRPVAETARDYRAKWKNMETSLRDKLKDFGAFKRTYDSIVKHNKSESIRIQDQIKKEFEKLHEFLRNEEKAALADLEEEAVQKHKLVEEKIRKLLEEMGSLSLEINKLQSEMKENDVSFLLKHKNRKRRIACTADEPEAIPTGTLIDVAHHLGSLQYRVWKKMLNAIKVVPFSFDPNTAAGWLTVSDNLNSVTNRGYSFLVETPERFTSAPCLLGSRSFSKGQHSWEVDLGGIQNWRVGVTRQPNGRRKSFYHDSKCGYWYIYHMQRIEGEKCWVSNSSKTELSLSRSLKRIRVELDCEEGELSFYDGEHKSHLYTFHENFSGEVFPYFYVGSLKPDAPPESLRICPVRISIREDPVL</sequence>
<dbReference type="InterPro" id="IPR043136">
    <property type="entry name" value="B30.2/SPRY_sf"/>
</dbReference>
<dbReference type="PROSITE" id="PS50089">
    <property type="entry name" value="ZF_RING_2"/>
    <property type="match status" value="1"/>
</dbReference>
<dbReference type="Pfam" id="PF00643">
    <property type="entry name" value="zf-B_box"/>
    <property type="match status" value="1"/>
</dbReference>